<evidence type="ECO:0000313" key="18">
    <source>
        <dbReference type="Proteomes" id="UP000002866"/>
    </source>
</evidence>
<comment type="pathway">
    <text evidence="1">Amino-acid biosynthesis; L-arginine biosynthesis; carbamoyl phosphate from bicarbonate: step 1/1.</text>
</comment>
<reference evidence="17 18" key="1">
    <citation type="journal article" date="2011" name="Proc. Natl. Acad. Sci. U.S.A.">
        <title>Evolutionary erosion of yeast sex chromosomes by mating-type switching accidents.</title>
        <authorList>
            <person name="Gordon J.L."/>
            <person name="Armisen D."/>
            <person name="Proux-Wera E."/>
            <person name="Oheigeartaigh S.S."/>
            <person name="Byrne K.P."/>
            <person name="Wolfe K.H."/>
        </authorList>
    </citation>
    <scope>NUCLEOTIDE SEQUENCE [LARGE SCALE GENOMIC DNA]</scope>
    <source>
        <strain evidence="18">ATCC 34711 / CBS 6284 / DSM 70876 / NBRC 10599 / NRRL Y-10934 / UCD 77-7</strain>
    </source>
</reference>
<dbReference type="PROSITE" id="PS51273">
    <property type="entry name" value="GATASE_TYPE_1"/>
    <property type="match status" value="1"/>
</dbReference>
<dbReference type="InterPro" id="IPR035686">
    <property type="entry name" value="CPSase_GATase1"/>
</dbReference>
<dbReference type="FunFam" id="3.40.50.880:FF:000016">
    <property type="entry name" value="Carbamoyl-phosphate synthase arginine-specific small chain"/>
    <property type="match status" value="1"/>
</dbReference>
<evidence type="ECO:0000256" key="9">
    <source>
        <dbReference type="ARBA" id="ARBA00044031"/>
    </source>
</evidence>
<comment type="subunit">
    <text evidence="9">Heterodimer composed of 2 chains; the small (or glutamine) chain promotes the hydrolysis of glutamine to ammonia, which is used by the large (or ammonia) chain to synthesize carbamoyl phosphate.</text>
</comment>
<evidence type="ECO:0000256" key="15">
    <source>
        <dbReference type="ARBA" id="ARBA00057756"/>
    </source>
</evidence>
<dbReference type="KEGG" id="tbl:TBLA_0D00820"/>
<dbReference type="HOGENOM" id="CLU_035901_1_1_1"/>
<dbReference type="InterPro" id="IPR036480">
    <property type="entry name" value="CarbP_synth_ssu_N_sf"/>
</dbReference>
<dbReference type="PRINTS" id="PR00099">
    <property type="entry name" value="CPSGATASE"/>
</dbReference>
<dbReference type="PRINTS" id="PR00096">
    <property type="entry name" value="GATASE"/>
</dbReference>
<evidence type="ECO:0000256" key="14">
    <source>
        <dbReference type="ARBA" id="ARBA00049285"/>
    </source>
</evidence>
<sequence length="409" mass="45103">MESQTKATLQIKNGPSFSGYSFGASNSTAGEAVFTTSLVGYTESITDPSYCGQILVFTQPLIGNYGVPSSTALDEFNLLKFFESPHPHIKGIVVSDYSQQYSHWTAIESLGEFCKRENITAIAGVDTREIVQYLREQGSSLARITIENDTSVEYINPMADLLVSKVSTKKPYFIKSLLHEPVANIALIDCGVKENIVRCLVSRGANVTVLPYDYDIQTIAKNFDGIFISNGPGDPKSCQVTINNLKKLLNDETLYSLPIFGICLGHQLLALAAGGTTKKMKYGNRAHNIPVMDLINGHCYITSQNHGYEVDIDSLSDSDWKPYFVNINDKSNEGMIHLTRPIFSTQFHPEAKGGPLDTSVLFDKYFNDIAKYIANKNSANDNSIVLKLNANLAKYNLIPTSLPNQRILA</sequence>
<dbReference type="CDD" id="cd01744">
    <property type="entry name" value="GATase1_CPSase"/>
    <property type="match status" value="1"/>
</dbReference>
<comment type="catalytic activity">
    <reaction evidence="14">
        <text>L-glutamine + H2O = L-glutamate + NH4(+)</text>
        <dbReference type="Rhea" id="RHEA:15889"/>
        <dbReference type="ChEBI" id="CHEBI:15377"/>
        <dbReference type="ChEBI" id="CHEBI:28938"/>
        <dbReference type="ChEBI" id="CHEBI:29985"/>
        <dbReference type="ChEBI" id="CHEBI:58359"/>
    </reaction>
</comment>
<dbReference type="EMBL" id="HE806319">
    <property type="protein sequence ID" value="CCH60590.1"/>
    <property type="molecule type" value="Genomic_DNA"/>
</dbReference>
<dbReference type="STRING" id="1071380.I2H2I8"/>
<dbReference type="Gene3D" id="3.40.50.880">
    <property type="match status" value="1"/>
</dbReference>
<dbReference type="AlphaFoldDB" id="I2H2I8"/>
<dbReference type="InterPro" id="IPR002474">
    <property type="entry name" value="CarbamoylP_synth_ssu_N"/>
</dbReference>
<evidence type="ECO:0000259" key="16">
    <source>
        <dbReference type="SMART" id="SM01097"/>
    </source>
</evidence>
<dbReference type="PANTHER" id="PTHR11405">
    <property type="entry name" value="CARBAMOYLTRANSFERASE FAMILY MEMBER"/>
    <property type="match status" value="1"/>
</dbReference>
<organism evidence="17 18">
    <name type="scientific">Henningerozyma blattae (strain ATCC 34711 / CBS 6284 / DSM 70876 / NBRC 10599 / NRRL Y-10934 / UCD 77-7)</name>
    <name type="common">Yeast</name>
    <name type="synonym">Tetrapisispora blattae</name>
    <dbReference type="NCBI Taxonomy" id="1071380"/>
    <lineage>
        <taxon>Eukaryota</taxon>
        <taxon>Fungi</taxon>
        <taxon>Dikarya</taxon>
        <taxon>Ascomycota</taxon>
        <taxon>Saccharomycotina</taxon>
        <taxon>Saccharomycetes</taxon>
        <taxon>Saccharomycetales</taxon>
        <taxon>Saccharomycetaceae</taxon>
        <taxon>Henningerozyma</taxon>
    </lineage>
</organism>
<feature type="domain" description="Carbamoyl-phosphate synthase small subunit N-terminal" evidence="16">
    <location>
        <begin position="5"/>
        <end position="145"/>
    </location>
</feature>
<evidence type="ECO:0000256" key="2">
    <source>
        <dbReference type="ARBA" id="ARBA00007800"/>
    </source>
</evidence>
<evidence type="ECO:0000256" key="11">
    <source>
        <dbReference type="ARBA" id="ARBA00044334"/>
    </source>
</evidence>
<dbReference type="Proteomes" id="UP000002866">
    <property type="component" value="Chromosome 4"/>
</dbReference>
<dbReference type="SMART" id="SM01097">
    <property type="entry name" value="CPSase_sm_chain"/>
    <property type="match status" value="1"/>
</dbReference>
<accession>I2H2I8</accession>
<evidence type="ECO:0000256" key="1">
    <source>
        <dbReference type="ARBA" id="ARBA00005077"/>
    </source>
</evidence>
<dbReference type="SUPFAM" id="SSF52317">
    <property type="entry name" value="Class I glutamine amidotransferase-like"/>
    <property type="match status" value="1"/>
</dbReference>
<dbReference type="GO" id="GO:0004088">
    <property type="term" value="F:carbamoyl-phosphate synthase (glutamine-hydrolyzing) activity"/>
    <property type="evidence" value="ECO:0007669"/>
    <property type="project" value="UniProtKB-EC"/>
</dbReference>
<dbReference type="HAMAP" id="MF_01209">
    <property type="entry name" value="CPSase_S_chain"/>
    <property type="match status" value="1"/>
</dbReference>
<dbReference type="NCBIfam" id="TIGR01368">
    <property type="entry name" value="CPSaseIIsmall"/>
    <property type="match status" value="1"/>
</dbReference>
<dbReference type="InParanoid" id="I2H2I8"/>
<dbReference type="NCBIfam" id="NF009475">
    <property type="entry name" value="PRK12838.1"/>
    <property type="match status" value="1"/>
</dbReference>
<dbReference type="FunFam" id="3.50.30.20:FF:000003">
    <property type="entry name" value="Carbamoyl-phosphate synthase arginine-specific small chain"/>
    <property type="match status" value="1"/>
</dbReference>
<evidence type="ECO:0000256" key="13">
    <source>
        <dbReference type="ARBA" id="ARBA00048816"/>
    </source>
</evidence>
<evidence type="ECO:0000256" key="8">
    <source>
        <dbReference type="ARBA" id="ARBA00022840"/>
    </source>
</evidence>
<dbReference type="Pfam" id="PF00988">
    <property type="entry name" value="CPSase_sm_chain"/>
    <property type="match status" value="1"/>
</dbReference>
<dbReference type="RefSeq" id="XP_004180109.1">
    <property type="nucleotide sequence ID" value="XM_004180061.1"/>
</dbReference>
<dbReference type="OMA" id="CFSVQYH"/>
<dbReference type="GeneID" id="14495573"/>
<keyword evidence="5" id="KW-0436">Ligase</keyword>
<gene>
    <name evidence="17" type="primary">TBLA0D00820</name>
    <name evidence="17" type="ORF">TBLA_0D00820</name>
</gene>
<evidence type="ECO:0000256" key="12">
    <source>
        <dbReference type="ARBA" id="ARBA00044340"/>
    </source>
</evidence>
<evidence type="ECO:0000256" key="5">
    <source>
        <dbReference type="ARBA" id="ARBA00022598"/>
    </source>
</evidence>
<evidence type="ECO:0000256" key="6">
    <source>
        <dbReference type="ARBA" id="ARBA00022605"/>
    </source>
</evidence>
<evidence type="ECO:0000256" key="7">
    <source>
        <dbReference type="ARBA" id="ARBA00022741"/>
    </source>
</evidence>
<protein>
    <recommendedName>
        <fullName evidence="10">Carbamoyl phosphate synthase arginine-specific small chain</fullName>
        <ecNumber evidence="3">6.3.5.5</ecNumber>
    </recommendedName>
    <alternativeName>
        <fullName evidence="12">Arginine-specific carbamoyl phosphate synthetase, glutamine chain</fullName>
    </alternativeName>
    <alternativeName>
        <fullName evidence="11">Glutamine-dependent carbamoyl phosphate synthetase</fullName>
    </alternativeName>
</protein>
<comment type="function">
    <text evidence="15">Small subunit of the arginine-specific carbamoyl phosphate synthase (CPSase). CPSase catalyzes the formation of carbamoyl phosphate from the ammonia moiety of glutamine, carbonate, and phosphate donated by ATP, constituting the first step of 2 biosynthetic pathways, one leading to arginine and/or urea and the other to pyrimidine nucleotides. The small subunit (glutamine amidotransferase) binds and cleaves glutamine to supply the large subunit with the substrate ammonia.</text>
</comment>
<dbReference type="InterPro" id="IPR017926">
    <property type="entry name" value="GATASE"/>
</dbReference>
<keyword evidence="7" id="KW-0547">Nucleotide-binding</keyword>
<keyword evidence="6" id="KW-0028">Amino-acid biosynthesis</keyword>
<dbReference type="EC" id="6.3.5.5" evidence="3"/>
<dbReference type="Gene3D" id="3.50.30.20">
    <property type="entry name" value="Carbamoyl-phosphate synthase small subunit, N-terminal domain"/>
    <property type="match status" value="1"/>
</dbReference>
<evidence type="ECO:0000256" key="10">
    <source>
        <dbReference type="ARBA" id="ARBA00044168"/>
    </source>
</evidence>
<dbReference type="GO" id="GO:0006526">
    <property type="term" value="P:L-arginine biosynthetic process"/>
    <property type="evidence" value="ECO:0007669"/>
    <property type="project" value="UniProtKB-KW"/>
</dbReference>
<evidence type="ECO:0000256" key="4">
    <source>
        <dbReference type="ARBA" id="ARBA00022571"/>
    </source>
</evidence>
<evidence type="ECO:0000256" key="3">
    <source>
        <dbReference type="ARBA" id="ARBA00012738"/>
    </source>
</evidence>
<keyword evidence="4" id="KW-0055">Arginine biosynthesis</keyword>
<comment type="similarity">
    <text evidence="2">Belongs to the CarA family.</text>
</comment>
<dbReference type="GO" id="GO:0005524">
    <property type="term" value="F:ATP binding"/>
    <property type="evidence" value="ECO:0007669"/>
    <property type="project" value="UniProtKB-KW"/>
</dbReference>
<dbReference type="OrthoDB" id="434at2759"/>
<comment type="catalytic activity">
    <reaction evidence="13">
        <text>hydrogencarbonate + L-glutamine + 2 ATP + H2O = carbamoyl phosphate + L-glutamate + 2 ADP + phosphate + 2 H(+)</text>
        <dbReference type="Rhea" id="RHEA:18633"/>
        <dbReference type="ChEBI" id="CHEBI:15377"/>
        <dbReference type="ChEBI" id="CHEBI:15378"/>
        <dbReference type="ChEBI" id="CHEBI:17544"/>
        <dbReference type="ChEBI" id="CHEBI:29985"/>
        <dbReference type="ChEBI" id="CHEBI:30616"/>
        <dbReference type="ChEBI" id="CHEBI:43474"/>
        <dbReference type="ChEBI" id="CHEBI:58228"/>
        <dbReference type="ChEBI" id="CHEBI:58359"/>
        <dbReference type="ChEBI" id="CHEBI:456216"/>
        <dbReference type="EC" id="6.3.5.5"/>
    </reaction>
</comment>
<proteinExistence type="inferred from homology"/>
<dbReference type="eggNOG" id="KOG0370">
    <property type="taxonomic scope" value="Eukaryota"/>
</dbReference>
<dbReference type="Pfam" id="PF00117">
    <property type="entry name" value="GATase"/>
    <property type="match status" value="1"/>
</dbReference>
<keyword evidence="18" id="KW-1185">Reference proteome</keyword>
<evidence type="ECO:0000313" key="17">
    <source>
        <dbReference type="EMBL" id="CCH60590.1"/>
    </source>
</evidence>
<name>I2H2I8_HENB6</name>
<dbReference type="PANTHER" id="PTHR11405:SF4">
    <property type="entry name" value="CARBAMOYL-PHOSPHATE SYNTHASE ARGININE-SPECIFIC SMALL CHAIN"/>
    <property type="match status" value="1"/>
</dbReference>
<dbReference type="InterPro" id="IPR006274">
    <property type="entry name" value="CarbamoylP_synth_ssu"/>
</dbReference>
<dbReference type="InterPro" id="IPR029062">
    <property type="entry name" value="Class_I_gatase-like"/>
</dbReference>
<dbReference type="SUPFAM" id="SSF52021">
    <property type="entry name" value="Carbamoyl phosphate synthetase, small subunit N-terminal domain"/>
    <property type="match status" value="1"/>
</dbReference>
<dbReference type="GO" id="GO:0006207">
    <property type="term" value="P:'de novo' pyrimidine nucleobase biosynthetic process"/>
    <property type="evidence" value="ECO:0007669"/>
    <property type="project" value="InterPro"/>
</dbReference>
<dbReference type="GO" id="GO:0006541">
    <property type="term" value="P:glutamine metabolic process"/>
    <property type="evidence" value="ECO:0007669"/>
    <property type="project" value="InterPro"/>
</dbReference>
<dbReference type="GO" id="GO:0005951">
    <property type="term" value="C:carbamoyl-phosphate synthase complex"/>
    <property type="evidence" value="ECO:0007669"/>
    <property type="project" value="TreeGrafter"/>
</dbReference>
<keyword evidence="8" id="KW-0067">ATP-binding</keyword>
<dbReference type="FunCoup" id="I2H2I8">
    <property type="interactions" value="387"/>
</dbReference>